<evidence type="ECO:0000256" key="2">
    <source>
        <dbReference type="ARBA" id="ARBA00012438"/>
    </source>
</evidence>
<dbReference type="InterPro" id="IPR036890">
    <property type="entry name" value="HATPase_C_sf"/>
</dbReference>
<dbReference type="EMBL" id="SMDA01000007">
    <property type="protein sequence ID" value="TCW30245.1"/>
    <property type="molecule type" value="Genomic_DNA"/>
</dbReference>
<dbReference type="SMART" id="SM00388">
    <property type="entry name" value="HisKA"/>
    <property type="match status" value="1"/>
</dbReference>
<dbReference type="InterPro" id="IPR035965">
    <property type="entry name" value="PAS-like_dom_sf"/>
</dbReference>
<dbReference type="Pfam" id="PF00989">
    <property type="entry name" value="PAS"/>
    <property type="match status" value="1"/>
</dbReference>
<evidence type="ECO:0000313" key="13">
    <source>
        <dbReference type="EMBL" id="TCW30245.1"/>
    </source>
</evidence>
<dbReference type="InterPro" id="IPR005467">
    <property type="entry name" value="His_kinase_dom"/>
</dbReference>
<dbReference type="CDD" id="cd00130">
    <property type="entry name" value="PAS"/>
    <property type="match status" value="1"/>
</dbReference>
<evidence type="ECO:0000256" key="3">
    <source>
        <dbReference type="ARBA" id="ARBA00022553"/>
    </source>
</evidence>
<name>A0ABY2CV82_GULMO</name>
<dbReference type="Gene3D" id="3.30.565.10">
    <property type="entry name" value="Histidine kinase-like ATPase, C-terminal domain"/>
    <property type="match status" value="1"/>
</dbReference>
<evidence type="ECO:0000256" key="1">
    <source>
        <dbReference type="ARBA" id="ARBA00000085"/>
    </source>
</evidence>
<evidence type="ECO:0000259" key="10">
    <source>
        <dbReference type="PROSITE" id="PS50109"/>
    </source>
</evidence>
<keyword evidence="14" id="KW-1185">Reference proteome</keyword>
<feature type="domain" description="PAC" evidence="12">
    <location>
        <begin position="367"/>
        <end position="419"/>
    </location>
</feature>
<dbReference type="Gene3D" id="1.10.287.130">
    <property type="match status" value="1"/>
</dbReference>
<dbReference type="PROSITE" id="PS50113">
    <property type="entry name" value="PAC"/>
    <property type="match status" value="1"/>
</dbReference>
<protein>
    <recommendedName>
        <fullName evidence="2">histidine kinase</fullName>
        <ecNumber evidence="2">2.7.13.3</ecNumber>
    </recommendedName>
</protein>
<dbReference type="CDD" id="cd00082">
    <property type="entry name" value="HisKA"/>
    <property type="match status" value="1"/>
</dbReference>
<organism evidence="13 14">
    <name type="scientific">Gulbenkiania mobilis</name>
    <dbReference type="NCBI Taxonomy" id="397457"/>
    <lineage>
        <taxon>Bacteria</taxon>
        <taxon>Pseudomonadati</taxon>
        <taxon>Pseudomonadota</taxon>
        <taxon>Betaproteobacteria</taxon>
        <taxon>Neisseriales</taxon>
        <taxon>Chromobacteriaceae</taxon>
        <taxon>Gulbenkiania</taxon>
    </lineage>
</organism>
<keyword evidence="8" id="KW-0902">Two-component regulatory system</keyword>
<feature type="transmembrane region" description="Helical" evidence="9">
    <location>
        <begin position="16"/>
        <end position="40"/>
    </location>
</feature>
<evidence type="ECO:0000259" key="12">
    <source>
        <dbReference type="PROSITE" id="PS50113"/>
    </source>
</evidence>
<dbReference type="SMART" id="SM00091">
    <property type="entry name" value="PAS"/>
    <property type="match status" value="1"/>
</dbReference>
<evidence type="ECO:0000256" key="9">
    <source>
        <dbReference type="SAM" id="Phobius"/>
    </source>
</evidence>
<dbReference type="Proteomes" id="UP000294801">
    <property type="component" value="Unassembled WGS sequence"/>
</dbReference>
<evidence type="ECO:0000256" key="6">
    <source>
        <dbReference type="ARBA" id="ARBA00022777"/>
    </source>
</evidence>
<dbReference type="Gene3D" id="3.30.450.20">
    <property type="entry name" value="PAS domain"/>
    <property type="match status" value="1"/>
</dbReference>
<dbReference type="PANTHER" id="PTHR43065:SF10">
    <property type="entry name" value="PEROXIDE STRESS-ACTIVATED HISTIDINE KINASE MAK3"/>
    <property type="match status" value="1"/>
</dbReference>
<keyword evidence="4" id="KW-0808">Transferase</keyword>
<dbReference type="PANTHER" id="PTHR43065">
    <property type="entry name" value="SENSOR HISTIDINE KINASE"/>
    <property type="match status" value="1"/>
</dbReference>
<dbReference type="Pfam" id="PF00512">
    <property type="entry name" value="HisKA"/>
    <property type="match status" value="1"/>
</dbReference>
<evidence type="ECO:0000259" key="11">
    <source>
        <dbReference type="PROSITE" id="PS50112"/>
    </source>
</evidence>
<dbReference type="InterPro" id="IPR013767">
    <property type="entry name" value="PAS_fold"/>
</dbReference>
<dbReference type="Pfam" id="PF13188">
    <property type="entry name" value="PAS_8"/>
    <property type="match status" value="1"/>
</dbReference>
<proteinExistence type="predicted"/>
<gene>
    <name evidence="13" type="ORF">EV669_1072</name>
</gene>
<dbReference type="PROSITE" id="PS50109">
    <property type="entry name" value="HIS_KIN"/>
    <property type="match status" value="1"/>
</dbReference>
<keyword evidence="7" id="KW-0067">ATP-binding</keyword>
<feature type="domain" description="PAS" evidence="11">
    <location>
        <begin position="291"/>
        <end position="363"/>
    </location>
</feature>
<evidence type="ECO:0000256" key="8">
    <source>
        <dbReference type="ARBA" id="ARBA00023012"/>
    </source>
</evidence>
<keyword evidence="9" id="KW-0472">Membrane</keyword>
<evidence type="ECO:0000313" key="14">
    <source>
        <dbReference type="Proteomes" id="UP000294801"/>
    </source>
</evidence>
<dbReference type="SUPFAM" id="SSF55785">
    <property type="entry name" value="PYP-like sensor domain (PAS domain)"/>
    <property type="match status" value="2"/>
</dbReference>
<dbReference type="InterPro" id="IPR000700">
    <property type="entry name" value="PAS-assoc_C"/>
</dbReference>
<dbReference type="RefSeq" id="WP_132098676.1">
    <property type="nucleotide sequence ID" value="NZ_SMDA01000007.1"/>
</dbReference>
<accession>A0ABY2CV82</accession>
<dbReference type="SUPFAM" id="SSF55874">
    <property type="entry name" value="ATPase domain of HSP90 chaperone/DNA topoisomerase II/histidine kinase"/>
    <property type="match status" value="1"/>
</dbReference>
<evidence type="ECO:0000256" key="4">
    <source>
        <dbReference type="ARBA" id="ARBA00022679"/>
    </source>
</evidence>
<dbReference type="InterPro" id="IPR000014">
    <property type="entry name" value="PAS"/>
</dbReference>
<dbReference type="InterPro" id="IPR001610">
    <property type="entry name" value="PAC"/>
</dbReference>
<dbReference type="Pfam" id="PF02518">
    <property type="entry name" value="HATPase_c"/>
    <property type="match status" value="1"/>
</dbReference>
<dbReference type="SUPFAM" id="SSF47384">
    <property type="entry name" value="Homodimeric domain of signal transducing histidine kinase"/>
    <property type="match status" value="1"/>
</dbReference>
<dbReference type="SMART" id="SM00086">
    <property type="entry name" value="PAC"/>
    <property type="match status" value="1"/>
</dbReference>
<keyword evidence="9" id="KW-0812">Transmembrane</keyword>
<sequence>MPSSIRRAALRRSPRLLWLSTAMILAALLVALGGLIYLVYRDWVDEQRDNLIQEVLWLEQSIRLHMESHQEWGANVADALADEALTGAQFITNTRLFLRENPELLTVERVSADGHRLWNERNLALVQEPPLRNEAYSALWRASRLGRPAYGAYYRAADGKVQFDLVVPLFSQGRFVGGVRLVYGLERLLRYQVPWWIASKYHISVVDLGGRELASKFEGAVRADALTHQIGFDPPGDGLLLRATVYRSGVGLTMPAVAGVIALLVGALAYSLWRLRQHTRERTRAELALEREMTLREAMEDSMKSGLVAIGLEGEILHVNRAFCEMTGTAAQALVGQRPPHSYWPREERPVLERAMRAVRAGAQPEHGFELPFRRSDGERFEVRLYATPLVDRDGTQRGWIATLYDITELKKKRLALNLSHQRFLTVLNGLDAGVCVTEGGSAQLLYANPGFATMWLSCEPDGACCPVFPGLPRLAEAGGSGLEVVLNHGEHWYLLHRRAIEWVNGEAAWLTILSDVTEARQHEARERAQAERFQDTARLIAMGEMASSLAHELNQPLTAINTYASGLIRRLPADLPLPGGVRDAVQAIADQARRAGQIVNSIRAFVKKHAPQLEATDPSAVIRRAVGLAEGLAAKNGVALEVAQDGRVCRLEMDPVLIEQVLLNLIKNAIEAMVESQTRRPTVAIRTRVGPAYWHVEVADNGPGLAEDMRDRLFTPFYSTKQEGMGIGLNICRSIVEFHRGEFGVNATLSGGCLFWFTLPLLQAETTAA</sequence>
<dbReference type="InterPro" id="IPR036097">
    <property type="entry name" value="HisK_dim/P_sf"/>
</dbReference>
<dbReference type="EC" id="2.7.13.3" evidence="2"/>
<dbReference type="InterPro" id="IPR003594">
    <property type="entry name" value="HATPase_dom"/>
</dbReference>
<comment type="catalytic activity">
    <reaction evidence="1">
        <text>ATP + protein L-histidine = ADP + protein N-phospho-L-histidine.</text>
        <dbReference type="EC" id="2.7.13.3"/>
    </reaction>
</comment>
<keyword evidence="5" id="KW-0547">Nucleotide-binding</keyword>
<dbReference type="PRINTS" id="PR00344">
    <property type="entry name" value="BCTRLSENSOR"/>
</dbReference>
<keyword evidence="3" id="KW-0597">Phosphoprotein</keyword>
<reference evidence="13 14" key="1">
    <citation type="submission" date="2019-03" db="EMBL/GenBank/DDBJ databases">
        <title>Genomic Encyclopedia of Type Strains, Phase IV (KMG-IV): sequencing the most valuable type-strain genomes for metagenomic binning, comparative biology and taxonomic classification.</title>
        <authorList>
            <person name="Goeker M."/>
        </authorList>
    </citation>
    <scope>NUCLEOTIDE SEQUENCE [LARGE SCALE GENOMIC DNA]</scope>
    <source>
        <strain evidence="13 14">DSM 18507</strain>
    </source>
</reference>
<dbReference type="InterPro" id="IPR004358">
    <property type="entry name" value="Sig_transdc_His_kin-like_C"/>
</dbReference>
<dbReference type="NCBIfam" id="TIGR00229">
    <property type="entry name" value="sensory_box"/>
    <property type="match status" value="1"/>
</dbReference>
<feature type="transmembrane region" description="Helical" evidence="9">
    <location>
        <begin position="252"/>
        <end position="273"/>
    </location>
</feature>
<dbReference type="SMART" id="SM00387">
    <property type="entry name" value="HATPase_c"/>
    <property type="match status" value="1"/>
</dbReference>
<evidence type="ECO:0000256" key="5">
    <source>
        <dbReference type="ARBA" id="ARBA00022741"/>
    </source>
</evidence>
<dbReference type="PROSITE" id="PS50112">
    <property type="entry name" value="PAS"/>
    <property type="match status" value="1"/>
</dbReference>
<comment type="caution">
    <text evidence="13">The sequence shown here is derived from an EMBL/GenBank/DDBJ whole genome shotgun (WGS) entry which is preliminary data.</text>
</comment>
<keyword evidence="9" id="KW-1133">Transmembrane helix</keyword>
<evidence type="ECO:0000256" key="7">
    <source>
        <dbReference type="ARBA" id="ARBA00022840"/>
    </source>
</evidence>
<dbReference type="InterPro" id="IPR003661">
    <property type="entry name" value="HisK_dim/P_dom"/>
</dbReference>
<feature type="domain" description="Histidine kinase" evidence="10">
    <location>
        <begin position="549"/>
        <end position="764"/>
    </location>
</feature>
<keyword evidence="6" id="KW-0418">Kinase</keyword>